<feature type="transmembrane region" description="Helical" evidence="6">
    <location>
        <begin position="365"/>
        <end position="389"/>
    </location>
</feature>
<dbReference type="Pfam" id="PF07690">
    <property type="entry name" value="MFS_1"/>
    <property type="match status" value="1"/>
</dbReference>
<feature type="transmembrane region" description="Helical" evidence="6">
    <location>
        <begin position="434"/>
        <end position="455"/>
    </location>
</feature>
<proteinExistence type="predicted"/>
<dbReference type="InterPro" id="IPR020846">
    <property type="entry name" value="MFS_dom"/>
</dbReference>
<dbReference type="EMBL" id="JARVKF010000201">
    <property type="protein sequence ID" value="KAK9421112.1"/>
    <property type="molecule type" value="Genomic_DNA"/>
</dbReference>
<dbReference type="InterPro" id="IPR036259">
    <property type="entry name" value="MFS_trans_sf"/>
</dbReference>
<feature type="transmembrane region" description="Helical" evidence="6">
    <location>
        <begin position="276"/>
        <end position="300"/>
    </location>
</feature>
<name>A0ABR2V2G4_9PEZI</name>
<sequence length="473" mass="51884">MTGSSHSLDHKTGPDVEASTGADLIDDVSTTNVDKAAERRYIRKLDLVVLPLLAIIYFTHSLDRANLGNAKTANFEKDIGLVGNQYSLILILFYIPYGTLNIPLTIASRRFSPAVVIPVLMLIWGTISAASAAVTGFGGILAARICLGVVEAGFFPSAIFYLTLFYTPGEVAKRISLFYMMGFVANAFSGLIAWSVFQWERPLHNWQYLFIIEGTMTVFLAILSFILLPRSVESSWYFSASDKSAARHRAENSAQLEAETFSWRSALRPLIQAETWFYGAMALSYGVACASVSNFLPTMIKRLATDTVKTNLYTIAPNLSGAVFIIVMCVLSDKFFKRALFIILSTVVSMLGFILLGTLDLTRLIGVGYFCTFLITFGTFTSAVLVPAWASSNIASRSARVTTLGLVSGLQNLGGIISSVVFRSEDAPVYRPALVTSGVFQGCVILLATAGWLWYWHLNKKQNKSGNKQRYVV</sequence>
<dbReference type="PANTHER" id="PTHR43791:SF50">
    <property type="entry name" value="TRANSPORTER, PUTATIVE (AFU_ORTHOLOGUE AFUA_2G00840)-RELATED"/>
    <property type="match status" value="1"/>
</dbReference>
<feature type="domain" description="Major facilitator superfamily (MFS) profile" evidence="7">
    <location>
        <begin position="49"/>
        <end position="473"/>
    </location>
</feature>
<dbReference type="PROSITE" id="PS50850">
    <property type="entry name" value="MFS"/>
    <property type="match status" value="1"/>
</dbReference>
<keyword evidence="2" id="KW-0813">Transport</keyword>
<feature type="transmembrane region" description="Helical" evidence="6">
    <location>
        <begin position="82"/>
        <end position="102"/>
    </location>
</feature>
<evidence type="ECO:0000256" key="4">
    <source>
        <dbReference type="ARBA" id="ARBA00022989"/>
    </source>
</evidence>
<dbReference type="InterPro" id="IPR011701">
    <property type="entry name" value="MFS"/>
</dbReference>
<keyword evidence="5 6" id="KW-0472">Membrane</keyword>
<dbReference type="Proteomes" id="UP001408356">
    <property type="component" value="Unassembled WGS sequence"/>
</dbReference>
<feature type="transmembrane region" description="Helical" evidence="6">
    <location>
        <begin position="45"/>
        <end position="62"/>
    </location>
</feature>
<evidence type="ECO:0000259" key="7">
    <source>
        <dbReference type="PROSITE" id="PS50850"/>
    </source>
</evidence>
<feature type="transmembrane region" description="Helical" evidence="6">
    <location>
        <begin position="312"/>
        <end position="332"/>
    </location>
</feature>
<feature type="transmembrane region" description="Helical" evidence="6">
    <location>
        <begin position="208"/>
        <end position="228"/>
    </location>
</feature>
<dbReference type="PANTHER" id="PTHR43791">
    <property type="entry name" value="PERMEASE-RELATED"/>
    <property type="match status" value="1"/>
</dbReference>
<keyword evidence="3 6" id="KW-0812">Transmembrane</keyword>
<keyword evidence="9" id="KW-1185">Reference proteome</keyword>
<evidence type="ECO:0000313" key="8">
    <source>
        <dbReference type="EMBL" id="KAK9421112.1"/>
    </source>
</evidence>
<feature type="transmembrane region" description="Helical" evidence="6">
    <location>
        <begin position="114"/>
        <end position="134"/>
    </location>
</feature>
<protein>
    <submittedName>
        <fullName evidence="8">Major facilitator superfamily (MFS) profile domain-containing protein</fullName>
    </submittedName>
</protein>
<organism evidence="8 9">
    <name type="scientific">Seiridium unicorne</name>
    <dbReference type="NCBI Taxonomy" id="138068"/>
    <lineage>
        <taxon>Eukaryota</taxon>
        <taxon>Fungi</taxon>
        <taxon>Dikarya</taxon>
        <taxon>Ascomycota</taxon>
        <taxon>Pezizomycotina</taxon>
        <taxon>Sordariomycetes</taxon>
        <taxon>Xylariomycetidae</taxon>
        <taxon>Amphisphaeriales</taxon>
        <taxon>Sporocadaceae</taxon>
        <taxon>Seiridium</taxon>
    </lineage>
</organism>
<evidence type="ECO:0000256" key="1">
    <source>
        <dbReference type="ARBA" id="ARBA00004141"/>
    </source>
</evidence>
<feature type="transmembrane region" description="Helical" evidence="6">
    <location>
        <begin position="177"/>
        <end position="196"/>
    </location>
</feature>
<feature type="transmembrane region" description="Helical" evidence="6">
    <location>
        <begin position="140"/>
        <end position="165"/>
    </location>
</feature>
<evidence type="ECO:0000256" key="6">
    <source>
        <dbReference type="SAM" id="Phobius"/>
    </source>
</evidence>
<keyword evidence="4 6" id="KW-1133">Transmembrane helix</keyword>
<gene>
    <name evidence="8" type="ORF">SUNI508_05960</name>
</gene>
<dbReference type="SUPFAM" id="SSF103473">
    <property type="entry name" value="MFS general substrate transporter"/>
    <property type="match status" value="1"/>
</dbReference>
<comment type="subcellular location">
    <subcellularLocation>
        <location evidence="1">Membrane</location>
        <topology evidence="1">Multi-pass membrane protein</topology>
    </subcellularLocation>
</comment>
<evidence type="ECO:0000256" key="3">
    <source>
        <dbReference type="ARBA" id="ARBA00022692"/>
    </source>
</evidence>
<comment type="caution">
    <text evidence="8">The sequence shown here is derived from an EMBL/GenBank/DDBJ whole genome shotgun (WGS) entry which is preliminary data.</text>
</comment>
<feature type="transmembrane region" description="Helical" evidence="6">
    <location>
        <begin position="401"/>
        <end position="422"/>
    </location>
</feature>
<feature type="transmembrane region" description="Helical" evidence="6">
    <location>
        <begin position="339"/>
        <end position="359"/>
    </location>
</feature>
<evidence type="ECO:0000313" key="9">
    <source>
        <dbReference type="Proteomes" id="UP001408356"/>
    </source>
</evidence>
<accession>A0ABR2V2G4</accession>
<reference evidence="8 9" key="1">
    <citation type="journal article" date="2024" name="J. Plant Pathol.">
        <title>Sequence and assembly of the genome of Seiridium unicorne, isolate CBS 538.82, causal agent of cypress canker disease.</title>
        <authorList>
            <person name="Scali E."/>
            <person name="Rocca G.D."/>
            <person name="Danti R."/>
            <person name="Garbelotto M."/>
            <person name="Barberini S."/>
            <person name="Baroncelli R."/>
            <person name="Emiliani G."/>
        </authorList>
    </citation>
    <scope>NUCLEOTIDE SEQUENCE [LARGE SCALE GENOMIC DNA]</scope>
    <source>
        <strain evidence="8 9">BM-138-508</strain>
    </source>
</reference>
<dbReference type="Gene3D" id="1.20.1250.20">
    <property type="entry name" value="MFS general substrate transporter like domains"/>
    <property type="match status" value="2"/>
</dbReference>
<evidence type="ECO:0000256" key="2">
    <source>
        <dbReference type="ARBA" id="ARBA00022448"/>
    </source>
</evidence>
<evidence type="ECO:0000256" key="5">
    <source>
        <dbReference type="ARBA" id="ARBA00023136"/>
    </source>
</evidence>